<organism evidence="3 4">
    <name type="scientific">Candidatus Magnetobacterium bavaricum</name>
    <dbReference type="NCBI Taxonomy" id="29290"/>
    <lineage>
        <taxon>Bacteria</taxon>
        <taxon>Pseudomonadati</taxon>
        <taxon>Nitrospirota</taxon>
        <taxon>Thermodesulfovibrionia</taxon>
        <taxon>Thermodesulfovibrionales</taxon>
        <taxon>Candidatus Magnetobacteriaceae</taxon>
        <taxon>Candidatus Magnetobacterium</taxon>
    </lineage>
</organism>
<evidence type="ECO:0000259" key="2">
    <source>
        <dbReference type="Pfam" id="PF01370"/>
    </source>
</evidence>
<dbReference type="CDD" id="cd08946">
    <property type="entry name" value="SDR_e"/>
    <property type="match status" value="1"/>
</dbReference>
<keyword evidence="4" id="KW-1185">Reference proteome</keyword>
<sequence>MKNILITGGVGYIGGRIATYLKEKMPVSNIILTNRDNNVPCWTNAFRVVKMDILDNDSINSYFNGIDIIIHLAAMNEIDSMREPDFALDVNAKGTYNLLNAARTHNIKKFIYLSTIHVYGHLSLWPVITEETPNRPFHPYAITHLAAEGYVDYFRHYYGIDTLILRLSNGYGYPVDINIKRWTLVFNDLCRQVVTTGKILLNSSGRQHRDFISLRDIAGAIYHFIDIIPDNWGDGLYNLGGECSMSILDVANKISSIYKLRYKLTIPEIKINNYDVSQSNETPVNYSIKKLKATGFTLTSDMSYEIERTMSLCEMFT</sequence>
<dbReference type="Gene3D" id="3.40.50.720">
    <property type="entry name" value="NAD(P)-binding Rossmann-like Domain"/>
    <property type="match status" value="1"/>
</dbReference>
<evidence type="ECO:0000256" key="1">
    <source>
        <dbReference type="ARBA" id="ARBA00007637"/>
    </source>
</evidence>
<dbReference type="SUPFAM" id="SSF51735">
    <property type="entry name" value="NAD(P)-binding Rossmann-fold domains"/>
    <property type="match status" value="1"/>
</dbReference>
<dbReference type="AlphaFoldDB" id="A0A0F3GN30"/>
<dbReference type="EMBL" id="LACI01002428">
    <property type="protein sequence ID" value="KJU82098.1"/>
    <property type="molecule type" value="Genomic_DNA"/>
</dbReference>
<evidence type="ECO:0000313" key="4">
    <source>
        <dbReference type="Proteomes" id="UP000033423"/>
    </source>
</evidence>
<dbReference type="Proteomes" id="UP000033423">
    <property type="component" value="Unassembled WGS sequence"/>
</dbReference>
<name>A0A0F3GN30_9BACT</name>
<protein>
    <submittedName>
        <fullName evidence="3">UDP-glucose 4-epimerase</fullName>
    </submittedName>
</protein>
<gene>
    <name evidence="3" type="ORF">MBAV_005753</name>
</gene>
<dbReference type="InterPro" id="IPR036291">
    <property type="entry name" value="NAD(P)-bd_dom_sf"/>
</dbReference>
<accession>A0A0F3GN30</accession>
<comment type="caution">
    <text evidence="3">The sequence shown here is derived from an EMBL/GenBank/DDBJ whole genome shotgun (WGS) entry which is preliminary data.</text>
</comment>
<proteinExistence type="inferred from homology"/>
<comment type="similarity">
    <text evidence="1">Belongs to the NAD(P)-dependent epimerase/dehydratase family.</text>
</comment>
<evidence type="ECO:0000313" key="3">
    <source>
        <dbReference type="EMBL" id="KJU82098.1"/>
    </source>
</evidence>
<feature type="domain" description="NAD-dependent epimerase/dehydratase" evidence="2">
    <location>
        <begin position="4"/>
        <end position="240"/>
    </location>
</feature>
<reference evidence="3 4" key="1">
    <citation type="submission" date="2015-02" db="EMBL/GenBank/DDBJ databases">
        <title>Single-cell genomics of uncultivated deep-branching MTB reveals a conserved set of magnetosome genes.</title>
        <authorList>
            <person name="Kolinko S."/>
            <person name="Richter M."/>
            <person name="Glockner F.O."/>
            <person name="Brachmann A."/>
            <person name="Schuler D."/>
        </authorList>
    </citation>
    <scope>NUCLEOTIDE SEQUENCE [LARGE SCALE GENOMIC DNA]</scope>
    <source>
        <strain evidence="3">TM-1</strain>
    </source>
</reference>
<dbReference type="PANTHER" id="PTHR43000">
    <property type="entry name" value="DTDP-D-GLUCOSE 4,6-DEHYDRATASE-RELATED"/>
    <property type="match status" value="1"/>
</dbReference>
<dbReference type="InterPro" id="IPR001509">
    <property type="entry name" value="Epimerase_deHydtase"/>
</dbReference>
<dbReference type="Pfam" id="PF01370">
    <property type="entry name" value="Epimerase"/>
    <property type="match status" value="1"/>
</dbReference>